<feature type="region of interest" description="Disordered" evidence="6">
    <location>
        <begin position="193"/>
        <end position="215"/>
    </location>
</feature>
<feature type="domain" description="C2H2-type" evidence="7">
    <location>
        <begin position="29"/>
        <end position="58"/>
    </location>
</feature>
<comment type="caution">
    <text evidence="8">The sequence shown here is derived from an EMBL/GenBank/DDBJ whole genome shotgun (WGS) entry which is preliminary data.</text>
</comment>
<evidence type="ECO:0000256" key="2">
    <source>
        <dbReference type="ARBA" id="ARBA00022737"/>
    </source>
</evidence>
<dbReference type="Pfam" id="PF00096">
    <property type="entry name" value="zf-C2H2"/>
    <property type="match status" value="1"/>
</dbReference>
<keyword evidence="9" id="KW-1185">Reference proteome</keyword>
<name>A0AAD7IYY9_9AGAR</name>
<dbReference type="InterPro" id="IPR036236">
    <property type="entry name" value="Znf_C2H2_sf"/>
</dbReference>
<dbReference type="GO" id="GO:0008270">
    <property type="term" value="F:zinc ion binding"/>
    <property type="evidence" value="ECO:0007669"/>
    <property type="project" value="UniProtKB-KW"/>
</dbReference>
<gene>
    <name evidence="8" type="ORF">B0H16DRAFT_1723151</name>
</gene>
<dbReference type="InterPro" id="IPR050329">
    <property type="entry name" value="GLI_C2H2-zinc-finger"/>
</dbReference>
<dbReference type="PROSITE" id="PS50157">
    <property type="entry name" value="ZINC_FINGER_C2H2_2"/>
    <property type="match status" value="2"/>
</dbReference>
<evidence type="ECO:0000256" key="4">
    <source>
        <dbReference type="ARBA" id="ARBA00022833"/>
    </source>
</evidence>
<evidence type="ECO:0000256" key="3">
    <source>
        <dbReference type="ARBA" id="ARBA00022771"/>
    </source>
</evidence>
<protein>
    <recommendedName>
        <fullName evidence="7">C2H2-type domain-containing protein</fullName>
    </recommendedName>
</protein>
<evidence type="ECO:0000256" key="1">
    <source>
        <dbReference type="ARBA" id="ARBA00022723"/>
    </source>
</evidence>
<dbReference type="EMBL" id="JARKIB010000055">
    <property type="protein sequence ID" value="KAJ7753529.1"/>
    <property type="molecule type" value="Genomic_DNA"/>
</dbReference>
<dbReference type="SMART" id="SM00355">
    <property type="entry name" value="ZnF_C2H2"/>
    <property type="match status" value="3"/>
</dbReference>
<sequence length="310" mass="34296">MPRVAIISSTRSRQIPTGGKIPPSTALRFRCPEAGCLWSYSRQSDLKRHLPTHMLSEEREKQMYKCPEAGCIKKFLQKSNMITHYTARHTGMKPYICTQCSYCTADPSCLHRHMCNIHAYVLRSGKRKKQSKAAVLFEMIDPVVHASPSFEYSDSCNSEASSSPAPSSPNASYDDQSSFYSLPTTPDDHALYSDLPSPSSSCDSSLPASPATPQSWEWDPTFEAACSMRDECPIVEPSAALAPLAHSPAEGIAFFEPECALFLSTQQSHCNDSMLPPLFPSPTYEFFPTPAYDFTPEYALDLLEGGFTSD</sequence>
<dbReference type="FunFam" id="3.30.160.60:FF:000446">
    <property type="entry name" value="Zinc finger protein"/>
    <property type="match status" value="1"/>
</dbReference>
<dbReference type="PANTHER" id="PTHR19818:SF139">
    <property type="entry name" value="PAIR-RULE PROTEIN ODD-PAIRED"/>
    <property type="match status" value="1"/>
</dbReference>
<keyword evidence="2" id="KW-0677">Repeat</keyword>
<evidence type="ECO:0000256" key="5">
    <source>
        <dbReference type="PROSITE-ProRule" id="PRU00042"/>
    </source>
</evidence>
<reference evidence="8" key="1">
    <citation type="submission" date="2023-03" db="EMBL/GenBank/DDBJ databases">
        <title>Massive genome expansion in bonnet fungi (Mycena s.s.) driven by repeated elements and novel gene families across ecological guilds.</title>
        <authorList>
            <consortium name="Lawrence Berkeley National Laboratory"/>
            <person name="Harder C.B."/>
            <person name="Miyauchi S."/>
            <person name="Viragh M."/>
            <person name="Kuo A."/>
            <person name="Thoen E."/>
            <person name="Andreopoulos B."/>
            <person name="Lu D."/>
            <person name="Skrede I."/>
            <person name="Drula E."/>
            <person name="Henrissat B."/>
            <person name="Morin E."/>
            <person name="Kohler A."/>
            <person name="Barry K."/>
            <person name="LaButti K."/>
            <person name="Morin E."/>
            <person name="Salamov A."/>
            <person name="Lipzen A."/>
            <person name="Mereny Z."/>
            <person name="Hegedus B."/>
            <person name="Baldrian P."/>
            <person name="Stursova M."/>
            <person name="Weitz H."/>
            <person name="Taylor A."/>
            <person name="Grigoriev I.V."/>
            <person name="Nagy L.G."/>
            <person name="Martin F."/>
            <person name="Kauserud H."/>
        </authorList>
    </citation>
    <scope>NUCLEOTIDE SEQUENCE</scope>
    <source>
        <strain evidence="8">CBHHK182m</strain>
    </source>
</reference>
<dbReference type="AlphaFoldDB" id="A0AAD7IYY9"/>
<feature type="compositionally biased region" description="Low complexity" evidence="6">
    <location>
        <begin position="155"/>
        <end position="175"/>
    </location>
</feature>
<evidence type="ECO:0000259" key="7">
    <source>
        <dbReference type="PROSITE" id="PS50157"/>
    </source>
</evidence>
<organism evidence="8 9">
    <name type="scientific">Mycena metata</name>
    <dbReference type="NCBI Taxonomy" id="1033252"/>
    <lineage>
        <taxon>Eukaryota</taxon>
        <taxon>Fungi</taxon>
        <taxon>Dikarya</taxon>
        <taxon>Basidiomycota</taxon>
        <taxon>Agaricomycotina</taxon>
        <taxon>Agaricomycetes</taxon>
        <taxon>Agaricomycetidae</taxon>
        <taxon>Agaricales</taxon>
        <taxon>Marasmiineae</taxon>
        <taxon>Mycenaceae</taxon>
        <taxon>Mycena</taxon>
    </lineage>
</organism>
<feature type="domain" description="C2H2-type" evidence="7">
    <location>
        <begin position="64"/>
        <end position="94"/>
    </location>
</feature>
<evidence type="ECO:0000256" key="6">
    <source>
        <dbReference type="SAM" id="MobiDB-lite"/>
    </source>
</evidence>
<proteinExistence type="predicted"/>
<dbReference type="GO" id="GO:0000981">
    <property type="term" value="F:DNA-binding transcription factor activity, RNA polymerase II-specific"/>
    <property type="evidence" value="ECO:0007669"/>
    <property type="project" value="TreeGrafter"/>
</dbReference>
<dbReference type="SUPFAM" id="SSF57667">
    <property type="entry name" value="beta-beta-alpha zinc fingers"/>
    <property type="match status" value="1"/>
</dbReference>
<feature type="region of interest" description="Disordered" evidence="6">
    <location>
        <begin position="155"/>
        <end position="179"/>
    </location>
</feature>
<accession>A0AAD7IYY9</accession>
<dbReference type="GO" id="GO:0000978">
    <property type="term" value="F:RNA polymerase II cis-regulatory region sequence-specific DNA binding"/>
    <property type="evidence" value="ECO:0007669"/>
    <property type="project" value="TreeGrafter"/>
</dbReference>
<dbReference type="Gene3D" id="3.30.160.60">
    <property type="entry name" value="Classic Zinc Finger"/>
    <property type="match status" value="2"/>
</dbReference>
<keyword evidence="4" id="KW-0862">Zinc</keyword>
<dbReference type="PANTHER" id="PTHR19818">
    <property type="entry name" value="ZINC FINGER PROTEIN ZIC AND GLI"/>
    <property type="match status" value="1"/>
</dbReference>
<dbReference type="Proteomes" id="UP001215598">
    <property type="component" value="Unassembled WGS sequence"/>
</dbReference>
<dbReference type="GO" id="GO:0005634">
    <property type="term" value="C:nucleus"/>
    <property type="evidence" value="ECO:0007669"/>
    <property type="project" value="UniProtKB-ARBA"/>
</dbReference>
<evidence type="ECO:0000313" key="8">
    <source>
        <dbReference type="EMBL" id="KAJ7753529.1"/>
    </source>
</evidence>
<dbReference type="PROSITE" id="PS00028">
    <property type="entry name" value="ZINC_FINGER_C2H2_1"/>
    <property type="match status" value="2"/>
</dbReference>
<keyword evidence="3 5" id="KW-0863">Zinc-finger</keyword>
<evidence type="ECO:0000313" key="9">
    <source>
        <dbReference type="Proteomes" id="UP001215598"/>
    </source>
</evidence>
<feature type="compositionally biased region" description="Low complexity" evidence="6">
    <location>
        <begin position="193"/>
        <end position="211"/>
    </location>
</feature>
<dbReference type="InterPro" id="IPR013087">
    <property type="entry name" value="Znf_C2H2_type"/>
</dbReference>
<keyword evidence="1" id="KW-0479">Metal-binding</keyword>
<dbReference type="GO" id="GO:0045944">
    <property type="term" value="P:positive regulation of transcription by RNA polymerase II"/>
    <property type="evidence" value="ECO:0007669"/>
    <property type="project" value="UniProtKB-ARBA"/>
</dbReference>